<keyword evidence="2 4" id="KW-0560">Oxidoreductase</keyword>
<dbReference type="Pfam" id="PF00171">
    <property type="entry name" value="Aldedh"/>
    <property type="match status" value="1"/>
</dbReference>
<evidence type="ECO:0000313" key="6">
    <source>
        <dbReference type="EMBL" id="KSZ60105.1"/>
    </source>
</evidence>
<proteinExistence type="inferred from homology"/>
<accession>A0A0V9UQ34</accession>
<dbReference type="InterPro" id="IPR029510">
    <property type="entry name" value="Ald_DH_CS_GLU"/>
</dbReference>
<reference evidence="6 7" key="2">
    <citation type="journal article" date="2016" name="Genome Announc.">
        <title>Draft Genome Sequence of a Versatile Hydrocarbon-Degrading Bacterium, Rhodococcus pyridinivorans Strain KG-16, Collected from Oil Fields in India.</title>
        <authorList>
            <person name="Aggarwal R.K."/>
            <person name="Dawar C."/>
            <person name="Phanindranath R."/>
            <person name="Mutnuri L."/>
            <person name="Dayal A.M."/>
        </authorList>
    </citation>
    <scope>NUCLEOTIDE SEQUENCE [LARGE SCALE GENOMIC DNA]</scope>
    <source>
        <strain evidence="6 7">KG-16</strain>
    </source>
</reference>
<gene>
    <name evidence="6" type="ORF">Z045_01095</name>
</gene>
<dbReference type="InterPro" id="IPR016162">
    <property type="entry name" value="Ald_DH_N"/>
</dbReference>
<dbReference type="FunFam" id="3.40.309.10:FF:000012">
    <property type="entry name" value="Betaine aldehyde dehydrogenase"/>
    <property type="match status" value="1"/>
</dbReference>
<comment type="caution">
    <text evidence="6">The sequence shown here is derived from an EMBL/GenBank/DDBJ whole genome shotgun (WGS) entry which is preliminary data.</text>
</comment>
<evidence type="ECO:0000256" key="3">
    <source>
        <dbReference type="PROSITE-ProRule" id="PRU10007"/>
    </source>
</evidence>
<evidence type="ECO:0000259" key="5">
    <source>
        <dbReference type="Pfam" id="PF00171"/>
    </source>
</evidence>
<dbReference type="InterPro" id="IPR016161">
    <property type="entry name" value="Ald_DH/histidinol_DH"/>
</dbReference>
<protein>
    <submittedName>
        <fullName evidence="6">Aldehyde dehydrogenase</fullName>
    </submittedName>
</protein>
<reference evidence="7" key="1">
    <citation type="submission" date="2015-01" db="EMBL/GenBank/DDBJ databases">
        <title>Draft genome sequence of Rhodococcus pyridinivorans strain KG-16, a hydrocarbon-degrading bacterium.</title>
        <authorList>
            <person name="Aggarwal R.K."/>
            <person name="Dawar C."/>
        </authorList>
    </citation>
    <scope>NUCLEOTIDE SEQUENCE [LARGE SCALE GENOMIC DNA]</scope>
    <source>
        <strain evidence="7">KG-16</strain>
    </source>
</reference>
<comment type="similarity">
    <text evidence="1 4">Belongs to the aldehyde dehydrogenase family.</text>
</comment>
<dbReference type="EMBL" id="AZXY01000001">
    <property type="protein sequence ID" value="KSZ60105.1"/>
    <property type="molecule type" value="Genomic_DNA"/>
</dbReference>
<dbReference type="Gene3D" id="3.40.605.10">
    <property type="entry name" value="Aldehyde Dehydrogenase, Chain A, domain 1"/>
    <property type="match status" value="1"/>
</dbReference>
<dbReference type="GO" id="GO:0016620">
    <property type="term" value="F:oxidoreductase activity, acting on the aldehyde or oxo group of donors, NAD or NADP as acceptor"/>
    <property type="evidence" value="ECO:0007669"/>
    <property type="project" value="InterPro"/>
</dbReference>
<evidence type="ECO:0000256" key="2">
    <source>
        <dbReference type="ARBA" id="ARBA00023002"/>
    </source>
</evidence>
<evidence type="ECO:0000256" key="1">
    <source>
        <dbReference type="ARBA" id="ARBA00009986"/>
    </source>
</evidence>
<evidence type="ECO:0000313" key="7">
    <source>
        <dbReference type="Proteomes" id="UP000053060"/>
    </source>
</evidence>
<dbReference type="SUPFAM" id="SSF53720">
    <property type="entry name" value="ALDH-like"/>
    <property type="match status" value="1"/>
</dbReference>
<name>A0A0V9UQ34_9NOCA</name>
<dbReference type="Gene3D" id="3.40.309.10">
    <property type="entry name" value="Aldehyde Dehydrogenase, Chain A, domain 2"/>
    <property type="match status" value="1"/>
</dbReference>
<dbReference type="PATRIC" id="fig|1441730.3.peg.234"/>
<evidence type="ECO:0000256" key="4">
    <source>
        <dbReference type="RuleBase" id="RU003345"/>
    </source>
</evidence>
<dbReference type="InterPro" id="IPR015590">
    <property type="entry name" value="Aldehyde_DH_dom"/>
</dbReference>
<organism evidence="6 7">
    <name type="scientific">Rhodococcus pyridinivorans KG-16</name>
    <dbReference type="NCBI Taxonomy" id="1441730"/>
    <lineage>
        <taxon>Bacteria</taxon>
        <taxon>Bacillati</taxon>
        <taxon>Actinomycetota</taxon>
        <taxon>Actinomycetes</taxon>
        <taxon>Mycobacteriales</taxon>
        <taxon>Nocardiaceae</taxon>
        <taxon>Rhodococcus</taxon>
    </lineage>
</organism>
<sequence>MMDRLDHWIDGKSVAPSSGDYLDATDPATGRTVRHVARGTAADVDAAVRAAVAAGPAWLRIPALARGRMLVDLARAMREDADNLAALETSETGKPSKVALAEVENSATYFEFYGGLVGMPAGETLDVAPDQHVYTVREPFGVIGVVTPWNLPLNQSARACAPALAAGNTVVLKPSEYTSASSVRLAQLASDVGFPPGTFGVVLGTGGEAGAALVHHPEIAKVAFTGSVPTGRVIGGIAAERIVPLTLELGGKSANVVFADADLDAAVAGAVQAFTSNAGQVCSAGTRLLVQREVHDELVRRLVEKVEAIRVGTDMGPIITRSQFEKVQEYFEIAESEGVRVETGGQVSAIAERTGGFFVDPTVYTGVDNAMRIAREEIFGPVLVVIPFDTTDDAVEIANDSDYGLVAGVWTKDVSRALTVSGRIRAGQIFVNTWSTASVQTPFGGWKNSGYGREKGVEALHHYGQVKCVTVKLDSSRM</sequence>
<dbReference type="AlphaFoldDB" id="A0A0V9UQ34"/>
<dbReference type="PANTHER" id="PTHR11699">
    <property type="entry name" value="ALDEHYDE DEHYDROGENASE-RELATED"/>
    <property type="match status" value="1"/>
</dbReference>
<feature type="domain" description="Aldehyde dehydrogenase" evidence="5">
    <location>
        <begin position="18"/>
        <end position="469"/>
    </location>
</feature>
<dbReference type="FunFam" id="3.40.605.10:FF:000007">
    <property type="entry name" value="NAD/NADP-dependent betaine aldehyde dehydrogenase"/>
    <property type="match status" value="1"/>
</dbReference>
<dbReference type="PROSITE" id="PS00687">
    <property type="entry name" value="ALDEHYDE_DEHYDR_GLU"/>
    <property type="match status" value="1"/>
</dbReference>
<dbReference type="InterPro" id="IPR016163">
    <property type="entry name" value="Ald_DH_C"/>
</dbReference>
<feature type="active site" evidence="3">
    <location>
        <position position="248"/>
    </location>
</feature>
<dbReference type="Proteomes" id="UP000053060">
    <property type="component" value="Unassembled WGS sequence"/>
</dbReference>